<reference evidence="1" key="1">
    <citation type="submission" date="2021-01" db="EMBL/GenBank/DDBJ databases">
        <authorList>
            <person name="Corre E."/>
            <person name="Pelletier E."/>
            <person name="Niang G."/>
            <person name="Scheremetjew M."/>
            <person name="Finn R."/>
            <person name="Kale V."/>
            <person name="Holt S."/>
            <person name="Cochrane G."/>
            <person name="Meng A."/>
            <person name="Brown T."/>
            <person name="Cohen L."/>
        </authorList>
    </citation>
    <scope>NUCLEOTIDE SEQUENCE</scope>
    <source>
        <strain evidence="1">CCMP645</strain>
    </source>
</reference>
<name>A0A7S4BFI6_CHRCT</name>
<gene>
    <name evidence="1" type="ORF">PCAR00345_LOCUS17027</name>
</gene>
<protein>
    <submittedName>
        <fullName evidence="1">Uncharacterized protein</fullName>
    </submittedName>
</protein>
<proteinExistence type="predicted"/>
<evidence type="ECO:0000313" key="1">
    <source>
        <dbReference type="EMBL" id="CAE0764415.1"/>
    </source>
</evidence>
<dbReference type="EMBL" id="HBIZ01026892">
    <property type="protein sequence ID" value="CAE0764415.1"/>
    <property type="molecule type" value="Transcribed_RNA"/>
</dbReference>
<sequence length="162" mass="18545">MPFGHRALSHERAHSCVRPAPPRLACRRRHGSDDLTEGRRLNLVMWNYNRGYRQSEAYFRRSYRAESRPPDAECVSYTHDRDYEQIRGAYPRGQEHNAAKVSARACARLAASLVCRTPTAPCVALRVVPYPRVSCTWQAWCPPPLARYPGFEGVPGRYRSVD</sequence>
<accession>A0A7S4BFI6</accession>
<organism evidence="1">
    <name type="scientific">Chrysotila carterae</name>
    <name type="common">Marine alga</name>
    <name type="synonym">Syracosphaera carterae</name>
    <dbReference type="NCBI Taxonomy" id="13221"/>
    <lineage>
        <taxon>Eukaryota</taxon>
        <taxon>Haptista</taxon>
        <taxon>Haptophyta</taxon>
        <taxon>Prymnesiophyceae</taxon>
        <taxon>Isochrysidales</taxon>
        <taxon>Isochrysidaceae</taxon>
        <taxon>Chrysotila</taxon>
    </lineage>
</organism>
<dbReference type="AlphaFoldDB" id="A0A7S4BFI6"/>